<proteinExistence type="predicted"/>
<dbReference type="AlphaFoldDB" id="G5STV1"/>
<feature type="transmembrane region" description="Helical" evidence="1">
    <location>
        <begin position="12"/>
        <end position="30"/>
    </location>
</feature>
<keyword evidence="1" id="KW-1133">Transmembrane helix</keyword>
<dbReference type="HOGENOM" id="CLU_2845820_0_0_10"/>
<dbReference type="Proteomes" id="UP000003598">
    <property type="component" value="Unassembled WGS sequence"/>
</dbReference>
<dbReference type="EMBL" id="AFFY01000045">
    <property type="protein sequence ID" value="EHG99194.1"/>
    <property type="molecule type" value="Genomic_DNA"/>
</dbReference>
<feature type="transmembrane region" description="Helical" evidence="1">
    <location>
        <begin position="36"/>
        <end position="54"/>
    </location>
</feature>
<protein>
    <submittedName>
        <fullName evidence="2">Uncharacterized protein</fullName>
    </submittedName>
</protein>
<evidence type="ECO:0000256" key="1">
    <source>
        <dbReference type="SAM" id="Phobius"/>
    </source>
</evidence>
<gene>
    <name evidence="2" type="ORF">HMPREF9441_02806</name>
</gene>
<accession>G5STV1</accession>
<keyword evidence="1" id="KW-0812">Transmembrane</keyword>
<keyword evidence="3" id="KW-1185">Reference proteome</keyword>
<keyword evidence="1" id="KW-0472">Membrane</keyword>
<evidence type="ECO:0000313" key="2">
    <source>
        <dbReference type="EMBL" id="EHG99194.1"/>
    </source>
</evidence>
<name>G5STV1_9BACT</name>
<reference evidence="2 3" key="1">
    <citation type="submission" date="2011-03" db="EMBL/GenBank/DDBJ databases">
        <authorList>
            <person name="Weinstock G."/>
            <person name="Sodergren E."/>
            <person name="Clifton S."/>
            <person name="Fulton L."/>
            <person name="Fulton B."/>
            <person name="Courtney L."/>
            <person name="Fronick C."/>
            <person name="Harrison M."/>
            <person name="Strong C."/>
            <person name="Farmer C."/>
            <person name="Delahaunty K."/>
            <person name="Markovic C."/>
            <person name="Hall O."/>
            <person name="Minx P."/>
            <person name="Tomlinson C."/>
            <person name="Mitreva M."/>
            <person name="Hou S."/>
            <person name="Chen J."/>
            <person name="Wollam A."/>
            <person name="Pepin K.H."/>
            <person name="Johnson M."/>
            <person name="Bhonagiri V."/>
            <person name="Zhang X."/>
            <person name="Suruliraj S."/>
            <person name="Warren W."/>
            <person name="Chinwalla A."/>
            <person name="Mardis E.R."/>
            <person name="Wilson R.K."/>
        </authorList>
    </citation>
    <scope>NUCLEOTIDE SEQUENCE [LARGE SCALE GENOMIC DNA]</scope>
    <source>
        <strain evidence="2 3">YIT 11840</strain>
    </source>
</reference>
<comment type="caution">
    <text evidence="2">The sequence shown here is derived from an EMBL/GenBank/DDBJ whole genome shotgun (WGS) entry which is preliminary data.</text>
</comment>
<evidence type="ECO:0000313" key="3">
    <source>
        <dbReference type="Proteomes" id="UP000003598"/>
    </source>
</evidence>
<dbReference type="STRING" id="762968.HMPREF9441_02806"/>
<sequence>MSKSYRTGTLSLCFVLHGETVFIITVPLVVNSLMKTMPLASKVFFCISFYYCLFRIDYNLCYIHL</sequence>
<organism evidence="2 3">
    <name type="scientific">Paraprevotella clara YIT 11840</name>
    <dbReference type="NCBI Taxonomy" id="762968"/>
    <lineage>
        <taxon>Bacteria</taxon>
        <taxon>Pseudomonadati</taxon>
        <taxon>Bacteroidota</taxon>
        <taxon>Bacteroidia</taxon>
        <taxon>Bacteroidales</taxon>
        <taxon>Prevotellaceae</taxon>
        <taxon>Paraprevotella</taxon>
    </lineage>
</organism>